<feature type="domain" description="EF-hand" evidence="12">
    <location>
        <begin position="648"/>
        <end position="683"/>
    </location>
</feature>
<evidence type="ECO:0000256" key="1">
    <source>
        <dbReference type="ARBA" id="ARBA00001936"/>
    </source>
</evidence>
<dbReference type="CDD" id="cd00051">
    <property type="entry name" value="EFh"/>
    <property type="match status" value="1"/>
</dbReference>
<dbReference type="GO" id="GO:0004722">
    <property type="term" value="F:protein serine/threonine phosphatase activity"/>
    <property type="evidence" value="ECO:0007669"/>
    <property type="project" value="UniProtKB-EC"/>
</dbReference>
<evidence type="ECO:0000256" key="9">
    <source>
        <dbReference type="ARBA" id="ARBA00048336"/>
    </source>
</evidence>
<dbReference type="GO" id="GO:0030145">
    <property type="term" value="F:manganese ion binding"/>
    <property type="evidence" value="ECO:0007669"/>
    <property type="project" value="UniProtKB-UniRule"/>
</dbReference>
<dbReference type="PIRSF" id="PIRSF000912">
    <property type="entry name" value="PPEF"/>
    <property type="match status" value="1"/>
</dbReference>
<dbReference type="InterPro" id="IPR029052">
    <property type="entry name" value="Metallo-depent_PP-like"/>
</dbReference>
<dbReference type="SUPFAM" id="SSF47473">
    <property type="entry name" value="EF-hand"/>
    <property type="match status" value="1"/>
</dbReference>
<dbReference type="Proteomes" id="UP000507470">
    <property type="component" value="Unassembled WGS sequence"/>
</dbReference>
<keyword evidence="3 10" id="KW-0479">Metal-binding</keyword>
<protein>
    <recommendedName>
        <fullName evidence="10">Serine/threonine-protein phosphatase with EF-hands</fullName>
        <ecNumber evidence="10">3.1.3.16</ecNumber>
    </recommendedName>
</protein>
<evidence type="ECO:0000313" key="13">
    <source>
        <dbReference type="EMBL" id="CAC5396398.1"/>
    </source>
</evidence>
<name>A0A6J8CIW6_MYTCO</name>
<evidence type="ECO:0000256" key="11">
    <source>
        <dbReference type="RuleBase" id="RU004273"/>
    </source>
</evidence>
<dbReference type="InterPro" id="IPR004843">
    <property type="entry name" value="Calcineurin-like_PHP"/>
</dbReference>
<organism evidence="13 14">
    <name type="scientific">Mytilus coruscus</name>
    <name type="common">Sea mussel</name>
    <dbReference type="NCBI Taxonomy" id="42192"/>
    <lineage>
        <taxon>Eukaryota</taxon>
        <taxon>Metazoa</taxon>
        <taxon>Spiralia</taxon>
        <taxon>Lophotrochozoa</taxon>
        <taxon>Mollusca</taxon>
        <taxon>Bivalvia</taxon>
        <taxon>Autobranchia</taxon>
        <taxon>Pteriomorphia</taxon>
        <taxon>Mytilida</taxon>
        <taxon>Mytiloidea</taxon>
        <taxon>Mytilidae</taxon>
        <taxon>Mytilinae</taxon>
        <taxon>Mytilus</taxon>
    </lineage>
</organism>
<dbReference type="InterPro" id="IPR012008">
    <property type="entry name" value="Ser/Thr-Pase_EF-hand_contain"/>
</dbReference>
<dbReference type="InterPro" id="IPR006186">
    <property type="entry name" value="Ser/Thr-sp_prot-phosphatase"/>
</dbReference>
<evidence type="ECO:0000256" key="2">
    <source>
        <dbReference type="ARBA" id="ARBA00008294"/>
    </source>
</evidence>
<dbReference type="PRINTS" id="PR00114">
    <property type="entry name" value="STPHPHTASE"/>
</dbReference>
<dbReference type="PROSITE" id="PS50222">
    <property type="entry name" value="EF_HAND_2"/>
    <property type="match status" value="2"/>
</dbReference>
<keyword evidence="7 10" id="KW-0464">Manganese</keyword>
<dbReference type="InterPro" id="IPR011992">
    <property type="entry name" value="EF-hand-dom_pair"/>
</dbReference>
<keyword evidence="5 10" id="KW-0378">Hydrolase</keyword>
<dbReference type="InterPro" id="IPR018247">
    <property type="entry name" value="EF_Hand_1_Ca_BS"/>
</dbReference>
<dbReference type="InterPro" id="IPR051134">
    <property type="entry name" value="PPP_phosphatase"/>
</dbReference>
<keyword evidence="4" id="KW-0677">Repeat</keyword>
<evidence type="ECO:0000256" key="6">
    <source>
        <dbReference type="ARBA" id="ARBA00022837"/>
    </source>
</evidence>
<dbReference type="Gene3D" id="1.10.238.10">
    <property type="entry name" value="EF-hand"/>
    <property type="match status" value="1"/>
</dbReference>
<dbReference type="EMBL" id="CACVKT020005610">
    <property type="protein sequence ID" value="CAC5396398.1"/>
    <property type="molecule type" value="Genomic_DNA"/>
</dbReference>
<dbReference type="PROSITE" id="PS00018">
    <property type="entry name" value="EF_HAND_1"/>
    <property type="match status" value="2"/>
</dbReference>
<dbReference type="AlphaFoldDB" id="A0A6J8CIW6"/>
<dbReference type="SMART" id="SM00156">
    <property type="entry name" value="PP2Ac"/>
    <property type="match status" value="1"/>
</dbReference>
<comment type="similarity">
    <text evidence="2 10 11">Belongs to the PPP phosphatase family.</text>
</comment>
<dbReference type="GO" id="GO:0005506">
    <property type="term" value="F:iron ion binding"/>
    <property type="evidence" value="ECO:0007669"/>
    <property type="project" value="UniProtKB-UniRule"/>
</dbReference>
<dbReference type="InterPro" id="IPR013235">
    <property type="entry name" value="PPP_dom"/>
</dbReference>
<dbReference type="GO" id="GO:0005509">
    <property type="term" value="F:calcium ion binding"/>
    <property type="evidence" value="ECO:0007669"/>
    <property type="project" value="UniProtKB-UniRule"/>
</dbReference>
<dbReference type="PANTHER" id="PTHR45668:SF3">
    <property type="entry name" value="SERINE_THREONINE-PROTEIN PHOSPHATASE RDGC"/>
    <property type="match status" value="1"/>
</dbReference>
<dbReference type="PROSITE" id="PS00125">
    <property type="entry name" value="SER_THR_PHOSPHATASE"/>
    <property type="match status" value="1"/>
</dbReference>
<feature type="domain" description="EF-hand" evidence="12">
    <location>
        <begin position="608"/>
        <end position="643"/>
    </location>
</feature>
<evidence type="ECO:0000313" key="14">
    <source>
        <dbReference type="Proteomes" id="UP000507470"/>
    </source>
</evidence>
<comment type="cofactor">
    <cofactor evidence="1">
        <name>Mn(2+)</name>
        <dbReference type="ChEBI" id="CHEBI:29035"/>
    </cofactor>
</comment>
<dbReference type="SUPFAM" id="SSF56300">
    <property type="entry name" value="Metallo-dependent phosphatases"/>
    <property type="match status" value="1"/>
</dbReference>
<dbReference type="SMART" id="SM00015">
    <property type="entry name" value="IQ"/>
    <property type="match status" value="1"/>
</dbReference>
<evidence type="ECO:0000256" key="7">
    <source>
        <dbReference type="ARBA" id="ARBA00023211"/>
    </source>
</evidence>
<evidence type="ECO:0000256" key="8">
    <source>
        <dbReference type="ARBA" id="ARBA00047761"/>
    </source>
</evidence>
<dbReference type="PANTHER" id="PTHR45668">
    <property type="entry name" value="SERINE/THREONINE-PROTEIN PHOSPHATASE 5-RELATED"/>
    <property type="match status" value="1"/>
</dbReference>
<proteinExistence type="inferred from homology"/>
<dbReference type="GO" id="GO:0050906">
    <property type="term" value="P:detection of stimulus involved in sensory perception"/>
    <property type="evidence" value="ECO:0007669"/>
    <property type="project" value="UniProtKB-UniRule"/>
</dbReference>
<comment type="catalytic activity">
    <reaction evidence="8">
        <text>O-phospho-L-seryl-[protein] + H2O = L-seryl-[protein] + phosphate</text>
        <dbReference type="Rhea" id="RHEA:20629"/>
        <dbReference type="Rhea" id="RHEA-COMP:9863"/>
        <dbReference type="Rhea" id="RHEA-COMP:11604"/>
        <dbReference type="ChEBI" id="CHEBI:15377"/>
        <dbReference type="ChEBI" id="CHEBI:29999"/>
        <dbReference type="ChEBI" id="CHEBI:43474"/>
        <dbReference type="ChEBI" id="CHEBI:83421"/>
        <dbReference type="EC" id="3.1.3.16"/>
    </reaction>
</comment>
<dbReference type="CDD" id="cd23767">
    <property type="entry name" value="IQCD"/>
    <property type="match status" value="1"/>
</dbReference>
<evidence type="ECO:0000256" key="4">
    <source>
        <dbReference type="ARBA" id="ARBA00022737"/>
    </source>
</evidence>
<dbReference type="OrthoDB" id="442428at2759"/>
<dbReference type="InterPro" id="IPR000048">
    <property type="entry name" value="IQ_motif_EF-hand-BS"/>
</dbReference>
<reference evidence="13 14" key="1">
    <citation type="submission" date="2020-06" db="EMBL/GenBank/DDBJ databases">
        <authorList>
            <person name="Li R."/>
            <person name="Bekaert M."/>
        </authorList>
    </citation>
    <scope>NUCLEOTIDE SEQUENCE [LARGE SCALE GENOMIC DNA]</scope>
    <source>
        <strain evidence="14">wild</strain>
    </source>
</reference>
<dbReference type="Pfam" id="PF13499">
    <property type="entry name" value="EF-hand_7"/>
    <property type="match status" value="1"/>
</dbReference>
<dbReference type="Pfam" id="PF00149">
    <property type="entry name" value="Metallophos"/>
    <property type="match status" value="1"/>
</dbReference>
<sequence>MSSCYHMKSYVKGLSSDVFSRLRYHGSTTLNMGCNSAKYVKVVEDTKSDKVIRSALLIQKWYRRYMARLEARRRCTWEIFQSIEYAGEQDQLKLYNFFNDMLQQMEPDKCGQPKILRALSVSKRPVSMDSLTLEAEDANIYRLSNPDAITVDPMYTGPHITFPMTYSQLQSLIQAIKSKQRLHVKYLLELLLETREELKKLGNINQATTSISHKITVCGDLHGKLNDLFMIFHKNGLPSVDNPYIFNGDFVDRGSNSVEIVIILFASFLLYPNEMYINRGNHEDHIMNIRGGDYNVIQSLICYRYGFVKEINRKYTAHATMVLRLFEDVFSWLPIATLIDRKLLVVHGGISDTTSLSDIAKIDRHKFLSILHPPREDGDITKLTESEIMEWKTMLDIMWSDPRTQVGCTPNTFRGGGVYFGCNVTESFLSKHQLKGIIRSHECKADGYEFCHNQKVLTVFSASNYYEYGSNRGAYLKIVGRDLQYNLVQYSTTKASRRKITFTQRVSNFETSALQDLREKILASRTQLVQEFEKYDKSVTGKVAVKEWCIVMEYIMKMDLPWRSLRSKLVKDDPGSDKMVLYHTMFDQYHLYHRYTGNGPTLTEMLYRNKDNLETIFRILDKDNSGQISMEEFEETIKMLIKHQGLKVPERDILDIAHSIDINKDGSIDFNEFLEAFRIVDHFGINRTRRRMDSNESADFHSVNGSIRSVNVSPTDMTRKISAKFPDEQV</sequence>
<accession>A0A6J8CIW6</accession>
<evidence type="ECO:0000259" key="12">
    <source>
        <dbReference type="PROSITE" id="PS50222"/>
    </source>
</evidence>
<dbReference type="EC" id="3.1.3.16" evidence="10"/>
<dbReference type="InterPro" id="IPR002048">
    <property type="entry name" value="EF_hand_dom"/>
</dbReference>
<keyword evidence="6" id="KW-0106">Calcium</keyword>
<dbReference type="Gene3D" id="3.60.21.10">
    <property type="match status" value="1"/>
</dbReference>
<gene>
    <name evidence="13" type="ORF">MCOR_30960</name>
</gene>
<dbReference type="Pfam" id="PF08321">
    <property type="entry name" value="PPP5"/>
    <property type="match status" value="1"/>
</dbReference>
<evidence type="ECO:0000256" key="10">
    <source>
        <dbReference type="PIRNR" id="PIRNR000912"/>
    </source>
</evidence>
<dbReference type="SMART" id="SM00054">
    <property type="entry name" value="EFh"/>
    <property type="match status" value="3"/>
</dbReference>
<evidence type="ECO:0000256" key="5">
    <source>
        <dbReference type="ARBA" id="ARBA00022801"/>
    </source>
</evidence>
<keyword evidence="14" id="KW-1185">Reference proteome</keyword>
<evidence type="ECO:0000256" key="3">
    <source>
        <dbReference type="ARBA" id="ARBA00022723"/>
    </source>
</evidence>
<comment type="catalytic activity">
    <reaction evidence="9 10 11">
        <text>O-phospho-L-threonyl-[protein] + H2O = L-threonyl-[protein] + phosphate</text>
        <dbReference type="Rhea" id="RHEA:47004"/>
        <dbReference type="Rhea" id="RHEA-COMP:11060"/>
        <dbReference type="Rhea" id="RHEA-COMP:11605"/>
        <dbReference type="ChEBI" id="CHEBI:15377"/>
        <dbReference type="ChEBI" id="CHEBI:30013"/>
        <dbReference type="ChEBI" id="CHEBI:43474"/>
        <dbReference type="ChEBI" id="CHEBI:61977"/>
        <dbReference type="EC" id="3.1.3.16"/>
    </reaction>
</comment>